<dbReference type="CDD" id="cd06262">
    <property type="entry name" value="metallo-hydrolase-like_MBL-fold"/>
    <property type="match status" value="1"/>
</dbReference>
<dbReference type="Pfam" id="PF00753">
    <property type="entry name" value="Lactamase_B"/>
    <property type="match status" value="2"/>
</dbReference>
<dbReference type="Proteomes" id="UP000179129">
    <property type="component" value="Unassembled WGS sequence"/>
</dbReference>
<dbReference type="PANTHER" id="PTHR23131">
    <property type="entry name" value="ENDORIBONUCLEASE LACTB2"/>
    <property type="match status" value="1"/>
</dbReference>
<name>A0A1F5YM38_9BACT</name>
<dbReference type="InterPro" id="IPR001279">
    <property type="entry name" value="Metallo-B-lactamas"/>
</dbReference>
<dbReference type="InterPro" id="IPR050662">
    <property type="entry name" value="Sec-metab_biosynth-thioest"/>
</dbReference>
<dbReference type="Gene3D" id="3.60.15.10">
    <property type="entry name" value="Ribonuclease Z/Hydroxyacylglutathione hydrolase-like"/>
    <property type="match status" value="2"/>
</dbReference>
<accession>A0A1F5YM38</accession>
<protein>
    <recommendedName>
        <fullName evidence="1">Metallo-beta-lactamase domain-containing protein</fullName>
    </recommendedName>
</protein>
<reference evidence="2 3" key="1">
    <citation type="journal article" date="2016" name="Nat. Commun.">
        <title>Thousands of microbial genomes shed light on interconnected biogeochemical processes in an aquifer system.</title>
        <authorList>
            <person name="Anantharaman K."/>
            <person name="Brown C.T."/>
            <person name="Hug L.A."/>
            <person name="Sharon I."/>
            <person name="Castelle C.J."/>
            <person name="Probst A.J."/>
            <person name="Thomas B.C."/>
            <person name="Singh A."/>
            <person name="Wilkins M.J."/>
            <person name="Karaoz U."/>
            <person name="Brodie E.L."/>
            <person name="Williams K.H."/>
            <person name="Hubbard S.S."/>
            <person name="Banfield J.F."/>
        </authorList>
    </citation>
    <scope>NUCLEOTIDE SEQUENCE [LARGE SCALE GENOMIC DNA]</scope>
</reference>
<dbReference type="EMBL" id="MFIX01000215">
    <property type="protein sequence ID" value="OGG01259.1"/>
    <property type="molecule type" value="Genomic_DNA"/>
</dbReference>
<sequence>MQINGYLALAVLSSLALLSCRPEENAGEIRNAPDFPFDPALEHDRDFQPTGGLKKLSDNLYLFEDCCNVYVVKQGGKALLVDFGSGDILGRLSGIGVQSVERVLVTHHHRDQVQGLCDMGDYPFKVTVPQAEAQYFQDVESFWREVKIYINYNCRSHWNTLRRSIRVDEQVAGGDRFEWSGIAFEVLDTPGSSQGAVSYAAVIDGRRVVFSGDLIAGSGKVTNWFDLHWDYYGFTQGMDASDLSFSRVAATNPELLLPSHGGPLEKPAEALAENSRIYTILRDMLVPNELGRVHHEVRQILPHLVFIGMNCYGLISESGKAFLWDYGYVNRETLNEFKQRFNVERVDAVSFSHYHDDHNIRAWELLWEDSKIWVFENMLDVFENPTRYRLPCLLPFPIIADRVLRDSEKVKWEEYELEFFRMPGQTEFHQGLVVTVDGKKVMFTGDNTWNKKYPDKVRNGPVVPHNEYFLDGGFITCADKMLHYLPDIVCPAHTEEYSPAREDLEQFLGWARQLREVMTSLIDQPDPNFGMDSRWCRFYPFRSILKDSDSFTVELFLRNHLFKAAAVEVRLKYPDGLACDSPVRKFTVEAKKQVAVPFTLKRTASGTGGRAVLTADVTINGHRVGEYAEALADL</sequence>
<dbReference type="PANTHER" id="PTHR23131:SF0">
    <property type="entry name" value="ENDORIBONUCLEASE LACTB2"/>
    <property type="match status" value="1"/>
</dbReference>
<proteinExistence type="predicted"/>
<dbReference type="STRING" id="1817867.A3F83_12530"/>
<organism evidence="2 3">
    <name type="scientific">Candidatus Glassbacteria bacterium RIFCSPLOWO2_12_FULL_58_11</name>
    <dbReference type="NCBI Taxonomy" id="1817867"/>
    <lineage>
        <taxon>Bacteria</taxon>
        <taxon>Candidatus Glassiibacteriota</taxon>
    </lineage>
</organism>
<evidence type="ECO:0000313" key="2">
    <source>
        <dbReference type="EMBL" id="OGG01259.1"/>
    </source>
</evidence>
<evidence type="ECO:0000259" key="1">
    <source>
        <dbReference type="SMART" id="SM00849"/>
    </source>
</evidence>
<gene>
    <name evidence="2" type="ORF">A3F83_12530</name>
</gene>
<feature type="domain" description="Metallo-beta-lactamase" evidence="1">
    <location>
        <begin position="308"/>
        <end position="493"/>
    </location>
</feature>
<dbReference type="SUPFAM" id="SSF56281">
    <property type="entry name" value="Metallo-hydrolase/oxidoreductase"/>
    <property type="match status" value="2"/>
</dbReference>
<feature type="domain" description="Metallo-beta-lactamase" evidence="1">
    <location>
        <begin position="66"/>
        <end position="260"/>
    </location>
</feature>
<dbReference type="AlphaFoldDB" id="A0A1F5YM38"/>
<dbReference type="InterPro" id="IPR036866">
    <property type="entry name" value="RibonucZ/Hydroxyglut_hydro"/>
</dbReference>
<dbReference type="SMART" id="SM00849">
    <property type="entry name" value="Lactamase_B"/>
    <property type="match status" value="2"/>
</dbReference>
<evidence type="ECO:0000313" key="3">
    <source>
        <dbReference type="Proteomes" id="UP000179129"/>
    </source>
</evidence>
<comment type="caution">
    <text evidence="2">The sequence shown here is derived from an EMBL/GenBank/DDBJ whole genome shotgun (WGS) entry which is preliminary data.</text>
</comment>